<dbReference type="CDD" id="cd04301">
    <property type="entry name" value="NAT_SF"/>
    <property type="match status" value="1"/>
</dbReference>
<dbReference type="InterPro" id="IPR052523">
    <property type="entry name" value="Trichothecene_AcTrans"/>
</dbReference>
<dbReference type="AlphaFoldDB" id="A0A2A5JCI4"/>
<evidence type="ECO:0000313" key="1">
    <source>
        <dbReference type="EMBL" id="PCK26967.1"/>
    </source>
</evidence>
<dbReference type="InterPro" id="IPR016181">
    <property type="entry name" value="Acyl_CoA_acyltransferase"/>
</dbReference>
<dbReference type="SUPFAM" id="SSF55729">
    <property type="entry name" value="Acyl-CoA N-acyltransferases (Nat)"/>
    <property type="match status" value="1"/>
</dbReference>
<accession>A0A2A5JCI4</accession>
<gene>
    <name evidence="1" type="ORF">CHR55_12105</name>
</gene>
<dbReference type="Proteomes" id="UP000230886">
    <property type="component" value="Unassembled WGS sequence"/>
</dbReference>
<reference evidence="1 2" key="1">
    <citation type="submission" date="2017-07" db="EMBL/GenBank/DDBJ databases">
        <title>Draft sequence of Rhodococcus enclensis 23b-28.</title>
        <authorList>
            <person name="Besaury L."/>
            <person name="Sancelme M."/>
            <person name="Amato P."/>
            <person name="Lallement A."/>
            <person name="Delort A.-M."/>
        </authorList>
    </citation>
    <scope>NUCLEOTIDE SEQUENCE [LARGE SCALE GENOMIC DNA]</scope>
    <source>
        <strain evidence="1 2">23b-28</strain>
    </source>
</reference>
<comment type="caution">
    <text evidence="1">The sequence shown here is derived from an EMBL/GenBank/DDBJ whole genome shotgun (WGS) entry which is preliminary data.</text>
</comment>
<dbReference type="EMBL" id="NOVD01000006">
    <property type="protein sequence ID" value="PCK26967.1"/>
    <property type="molecule type" value="Genomic_DNA"/>
</dbReference>
<dbReference type="PANTHER" id="PTHR42791:SF1">
    <property type="entry name" value="N-ACETYLTRANSFERASE DOMAIN-CONTAINING PROTEIN"/>
    <property type="match status" value="1"/>
</dbReference>
<dbReference type="GO" id="GO:0016747">
    <property type="term" value="F:acyltransferase activity, transferring groups other than amino-acyl groups"/>
    <property type="evidence" value="ECO:0007669"/>
    <property type="project" value="InterPro"/>
</dbReference>
<protein>
    <submittedName>
        <fullName evidence="1">N-acetyltransferase</fullName>
    </submittedName>
</protein>
<organism evidence="1 2">
    <name type="scientific">Rhodococcus qingshengii</name>
    <dbReference type="NCBI Taxonomy" id="334542"/>
    <lineage>
        <taxon>Bacteria</taxon>
        <taxon>Bacillati</taxon>
        <taxon>Actinomycetota</taxon>
        <taxon>Actinomycetes</taxon>
        <taxon>Mycobacteriales</taxon>
        <taxon>Nocardiaceae</taxon>
        <taxon>Rhodococcus</taxon>
        <taxon>Rhodococcus erythropolis group</taxon>
    </lineage>
</organism>
<dbReference type="InterPro" id="IPR000182">
    <property type="entry name" value="GNAT_dom"/>
</dbReference>
<dbReference type="PROSITE" id="PS51186">
    <property type="entry name" value="GNAT"/>
    <property type="match status" value="1"/>
</dbReference>
<name>A0A2A5JCI4_RHOSG</name>
<evidence type="ECO:0000313" key="2">
    <source>
        <dbReference type="Proteomes" id="UP000230886"/>
    </source>
</evidence>
<proteinExistence type="predicted"/>
<dbReference type="PANTHER" id="PTHR42791">
    <property type="entry name" value="GNAT FAMILY ACETYLTRANSFERASE"/>
    <property type="match status" value="1"/>
</dbReference>
<sequence length="192" mass="21421">MQNSVRPLSIDDLDRAAEVLGEAFADYPWTNWCVAEDSHVERVATLQRIYLEHLALPFGRSYIDDSGNGVIAVLPPDTPEPDETTVEKIVELHGDRFERVLQADEQLSALPVPDNAWSLATIGTTPRSRGTGLGSALLKHALAELDRTEQNCWLDTSTERNLPLYQRFGFTIVGQTSLPDGPDVWRMHRLQG</sequence>
<keyword evidence="1" id="KW-0808">Transferase</keyword>
<accession>A0A8A9IDQ4</accession>
<dbReference type="RefSeq" id="WP_003940097.1">
    <property type="nucleotide sequence ID" value="NZ_CP063234.1"/>
</dbReference>
<dbReference type="Pfam" id="PF13508">
    <property type="entry name" value="Acetyltransf_7"/>
    <property type="match status" value="1"/>
</dbReference>
<dbReference type="Gene3D" id="3.40.630.30">
    <property type="match status" value="1"/>
</dbReference>